<dbReference type="PANTHER" id="PTHR43185">
    <property type="entry name" value="FERROUS IRON TRANSPORT PROTEIN B"/>
    <property type="match status" value="1"/>
</dbReference>
<name>X0ZWH8_9ZZZZ</name>
<dbReference type="PANTHER" id="PTHR43185:SF1">
    <property type="entry name" value="FE(2+) TRANSPORTER FEOB"/>
    <property type="match status" value="1"/>
</dbReference>
<dbReference type="AlphaFoldDB" id="X0ZWH8"/>
<gene>
    <name evidence="2" type="ORF">S01H1_77704</name>
</gene>
<dbReference type="GO" id="GO:0005886">
    <property type="term" value="C:plasma membrane"/>
    <property type="evidence" value="ECO:0007669"/>
    <property type="project" value="TreeGrafter"/>
</dbReference>
<dbReference type="SUPFAM" id="SSF52540">
    <property type="entry name" value="P-loop containing nucleoside triphosphate hydrolases"/>
    <property type="match status" value="1"/>
</dbReference>
<dbReference type="PRINTS" id="PR00326">
    <property type="entry name" value="GTP1OBG"/>
</dbReference>
<sequence>MDNRRKIKLEFTDRPKLILAGNPNTGKSLVFNYLTRQYVTVSNYPGTTVDITKGLGNFGGDDFVVIDTPGTNSLTPQSEDEAITRRLVISEQPQAIIQVIDSKTLKRSLNLTQELAELGVPLILDLNM</sequence>
<feature type="domain" description="FeoB-type G" evidence="1">
    <location>
        <begin position="14"/>
        <end position="128"/>
    </location>
</feature>
<protein>
    <recommendedName>
        <fullName evidence="1">FeoB-type G domain-containing protein</fullName>
    </recommendedName>
</protein>
<dbReference type="InterPro" id="IPR030389">
    <property type="entry name" value="G_FEOB_dom"/>
</dbReference>
<comment type="caution">
    <text evidence="2">The sequence shown here is derived from an EMBL/GenBank/DDBJ whole genome shotgun (WGS) entry which is preliminary data.</text>
</comment>
<dbReference type="GO" id="GO:0005525">
    <property type="term" value="F:GTP binding"/>
    <property type="evidence" value="ECO:0007669"/>
    <property type="project" value="InterPro"/>
</dbReference>
<feature type="non-terminal residue" evidence="2">
    <location>
        <position position="128"/>
    </location>
</feature>
<dbReference type="GO" id="GO:0015093">
    <property type="term" value="F:ferrous iron transmembrane transporter activity"/>
    <property type="evidence" value="ECO:0007669"/>
    <property type="project" value="TreeGrafter"/>
</dbReference>
<accession>X0ZWH8</accession>
<dbReference type="InterPro" id="IPR050860">
    <property type="entry name" value="FeoB_GTPase"/>
</dbReference>
<dbReference type="InterPro" id="IPR006073">
    <property type="entry name" value="GTP-bd"/>
</dbReference>
<dbReference type="InterPro" id="IPR027417">
    <property type="entry name" value="P-loop_NTPase"/>
</dbReference>
<evidence type="ECO:0000259" key="1">
    <source>
        <dbReference type="PROSITE" id="PS51711"/>
    </source>
</evidence>
<reference evidence="2" key="1">
    <citation type="journal article" date="2014" name="Front. Microbiol.">
        <title>High frequency of phylogenetically diverse reductive dehalogenase-homologous genes in deep subseafloor sedimentary metagenomes.</title>
        <authorList>
            <person name="Kawai M."/>
            <person name="Futagami T."/>
            <person name="Toyoda A."/>
            <person name="Takaki Y."/>
            <person name="Nishi S."/>
            <person name="Hori S."/>
            <person name="Arai W."/>
            <person name="Tsubouchi T."/>
            <person name="Morono Y."/>
            <person name="Uchiyama I."/>
            <person name="Ito T."/>
            <person name="Fujiyama A."/>
            <person name="Inagaki F."/>
            <person name="Takami H."/>
        </authorList>
    </citation>
    <scope>NUCLEOTIDE SEQUENCE</scope>
    <source>
        <strain evidence="2">Expedition CK06-06</strain>
    </source>
</reference>
<organism evidence="2">
    <name type="scientific">marine sediment metagenome</name>
    <dbReference type="NCBI Taxonomy" id="412755"/>
    <lineage>
        <taxon>unclassified sequences</taxon>
        <taxon>metagenomes</taxon>
        <taxon>ecological metagenomes</taxon>
    </lineage>
</organism>
<proteinExistence type="predicted"/>
<dbReference type="Gene3D" id="3.40.50.300">
    <property type="entry name" value="P-loop containing nucleotide triphosphate hydrolases"/>
    <property type="match status" value="1"/>
</dbReference>
<dbReference type="PROSITE" id="PS51711">
    <property type="entry name" value="G_FEOB"/>
    <property type="match status" value="1"/>
</dbReference>
<dbReference type="EMBL" id="BARS01052246">
    <property type="protein sequence ID" value="GAG52411.1"/>
    <property type="molecule type" value="Genomic_DNA"/>
</dbReference>
<dbReference type="Pfam" id="PF02421">
    <property type="entry name" value="FeoB_N"/>
    <property type="match status" value="1"/>
</dbReference>
<evidence type="ECO:0000313" key="2">
    <source>
        <dbReference type="EMBL" id="GAG52411.1"/>
    </source>
</evidence>